<feature type="region of interest" description="Disordered" evidence="1">
    <location>
        <begin position="226"/>
        <end position="267"/>
    </location>
</feature>
<evidence type="ECO:0000256" key="1">
    <source>
        <dbReference type="SAM" id="MobiDB-lite"/>
    </source>
</evidence>
<evidence type="ECO:0000313" key="3">
    <source>
        <dbReference type="Proteomes" id="UP000256970"/>
    </source>
</evidence>
<organism evidence="2 3">
    <name type="scientific">Tetradesmus obliquus</name>
    <name type="common">Green alga</name>
    <name type="synonym">Acutodesmus obliquus</name>
    <dbReference type="NCBI Taxonomy" id="3088"/>
    <lineage>
        <taxon>Eukaryota</taxon>
        <taxon>Viridiplantae</taxon>
        <taxon>Chlorophyta</taxon>
        <taxon>core chlorophytes</taxon>
        <taxon>Chlorophyceae</taxon>
        <taxon>CS clade</taxon>
        <taxon>Sphaeropleales</taxon>
        <taxon>Scenedesmaceae</taxon>
        <taxon>Tetradesmus</taxon>
    </lineage>
</organism>
<gene>
    <name evidence="2" type="ORF">BQ4739_LOCUS3600</name>
</gene>
<keyword evidence="3" id="KW-1185">Reference proteome</keyword>
<sequence>MKLLRILFKMPAAKRISGAQLAPMVKAAAAKGDTCSLQLLAAEAPDFHQLQPAAALRAAVEGGSMPALSVLLGSRAVAAADDVRVPALVLAIHNDEKGMWRDTVAKMLNALLGKLFGGAATSVPMADEAARFSADGWSQVLAEAVSSNRPDLFSRLWQHPAVASLKSQHLGQLLRCTSEAAAAAAASAIEWKAVHSLLQQHPAWGSMSEADMLAYRPQQAVQKARPAAMPVAARSSSKKDSAAAMPVAARTRSRTGAHTRARTRAGK</sequence>
<dbReference type="AlphaFoldDB" id="A0A383VDK3"/>
<evidence type="ECO:0000313" key="2">
    <source>
        <dbReference type="EMBL" id="SZX63033.1"/>
    </source>
</evidence>
<reference evidence="2 3" key="1">
    <citation type="submission" date="2016-10" db="EMBL/GenBank/DDBJ databases">
        <authorList>
            <person name="Cai Z."/>
        </authorList>
    </citation>
    <scope>NUCLEOTIDE SEQUENCE [LARGE SCALE GENOMIC DNA]</scope>
</reference>
<dbReference type="Proteomes" id="UP000256970">
    <property type="component" value="Unassembled WGS sequence"/>
</dbReference>
<protein>
    <submittedName>
        <fullName evidence="2">Uncharacterized protein</fullName>
    </submittedName>
</protein>
<feature type="compositionally biased region" description="Basic residues" evidence="1">
    <location>
        <begin position="251"/>
        <end position="267"/>
    </location>
</feature>
<proteinExistence type="predicted"/>
<name>A0A383VDK3_TETOB</name>
<accession>A0A383VDK3</accession>
<dbReference type="EMBL" id="FNXT01000280">
    <property type="protein sequence ID" value="SZX63033.1"/>
    <property type="molecule type" value="Genomic_DNA"/>
</dbReference>